<dbReference type="Pfam" id="PF00730">
    <property type="entry name" value="HhH-GPD"/>
    <property type="match status" value="1"/>
</dbReference>
<dbReference type="EMBL" id="JAZGSY010000073">
    <property type="protein sequence ID" value="KAL1841499.1"/>
    <property type="molecule type" value="Genomic_DNA"/>
</dbReference>
<dbReference type="Proteomes" id="UP001583172">
    <property type="component" value="Unassembled WGS sequence"/>
</dbReference>
<comment type="subcellular location">
    <subcellularLocation>
        <location evidence="1">Nucleus</location>
    </subcellularLocation>
</comment>
<feature type="region of interest" description="Disordered" evidence="3">
    <location>
        <begin position="177"/>
        <end position="209"/>
    </location>
</feature>
<evidence type="ECO:0000256" key="1">
    <source>
        <dbReference type="ARBA" id="ARBA00004123"/>
    </source>
</evidence>
<protein>
    <recommendedName>
        <fullName evidence="4">HhH-GPD domain-containing protein</fullName>
    </recommendedName>
</protein>
<dbReference type="InterPro" id="IPR045138">
    <property type="entry name" value="MeCP2/MBD4"/>
</dbReference>
<feature type="compositionally biased region" description="Basic and acidic residues" evidence="3">
    <location>
        <begin position="131"/>
        <end position="140"/>
    </location>
</feature>
<organism evidence="5 6">
    <name type="scientific">Humicola insolens</name>
    <name type="common">Soft-rot fungus</name>
    <dbReference type="NCBI Taxonomy" id="85995"/>
    <lineage>
        <taxon>Eukaryota</taxon>
        <taxon>Fungi</taxon>
        <taxon>Dikarya</taxon>
        <taxon>Ascomycota</taxon>
        <taxon>Pezizomycotina</taxon>
        <taxon>Sordariomycetes</taxon>
        <taxon>Sordariomycetidae</taxon>
        <taxon>Sordariales</taxon>
        <taxon>Chaetomiaceae</taxon>
        <taxon>Mycothermus</taxon>
    </lineage>
</organism>
<reference evidence="5 6" key="1">
    <citation type="journal article" date="2024" name="Commun. Biol.">
        <title>Comparative genomic analysis of thermophilic fungi reveals convergent evolutionary adaptations and gene losses.</title>
        <authorList>
            <person name="Steindorff A.S."/>
            <person name="Aguilar-Pontes M.V."/>
            <person name="Robinson A.J."/>
            <person name="Andreopoulos B."/>
            <person name="LaButti K."/>
            <person name="Kuo A."/>
            <person name="Mondo S."/>
            <person name="Riley R."/>
            <person name="Otillar R."/>
            <person name="Haridas S."/>
            <person name="Lipzen A."/>
            <person name="Grimwood J."/>
            <person name="Schmutz J."/>
            <person name="Clum A."/>
            <person name="Reid I.D."/>
            <person name="Moisan M.C."/>
            <person name="Butler G."/>
            <person name="Nguyen T.T.M."/>
            <person name="Dewar K."/>
            <person name="Conant G."/>
            <person name="Drula E."/>
            <person name="Henrissat B."/>
            <person name="Hansel C."/>
            <person name="Singer S."/>
            <person name="Hutchinson M.I."/>
            <person name="de Vries R.P."/>
            <person name="Natvig D.O."/>
            <person name="Powell A.J."/>
            <person name="Tsang A."/>
            <person name="Grigoriev I.V."/>
        </authorList>
    </citation>
    <scope>NUCLEOTIDE SEQUENCE [LARGE SCALE GENOMIC DNA]</scope>
    <source>
        <strain evidence="5 6">CBS 620.91</strain>
    </source>
</reference>
<evidence type="ECO:0000256" key="3">
    <source>
        <dbReference type="SAM" id="MobiDB-lite"/>
    </source>
</evidence>
<evidence type="ECO:0000259" key="4">
    <source>
        <dbReference type="Pfam" id="PF00730"/>
    </source>
</evidence>
<dbReference type="PANTHER" id="PTHR15074">
    <property type="entry name" value="METHYL-CPG-BINDING PROTEIN"/>
    <property type="match status" value="1"/>
</dbReference>
<sequence length="552" mass="61289">MLRPAPSFNHNNSTADDLLYGFETCDDEETKEFLSSLIASGSVPRTELNMLREISLARGVEEWDMLFDCASALRERSGGTLKRDDEGDAPVERSLVPYLQAVLEGRSRCCGCGVTTSLDGHHHHQVTAGEQARRGAEVLKRRGRRKGVSPFWGESDDEKKDIALRLRGRPYSQVLRYQPIEDTGEANGAVQGTVASGDGNPTTPSASVEFLPTTEESILWGATEEQPTADPSSPSPPPAPPIPRTQPAKPSGSKSPFFSTPKPTRRRKTPTTNPTPPSTQTKKKSRPPRGLISSLPIPPLSSPNFGLIQEELASDPFSLLVAVTFLIKTRGRAAIPVFRELMSRWPGPAELAAADPEEVTALIRPLGLSAVRCNVIQRYARTWLERPPSREVRYGVKNYPRPGDGREVRAGQEFGPENEGVDALGGVDAVTDARERGIGCAWEIGHLTQGPYALDSWRIFCRDVLLGRSRHWTGRGERPEFQPEWMRVLPRDKELRACLRWMWMKEGWEWDPETGEREPLREELRRAVDEGRVGYDDNGNLVILEVTTTSSE</sequence>
<keyword evidence="6" id="KW-1185">Reference proteome</keyword>
<evidence type="ECO:0000256" key="2">
    <source>
        <dbReference type="ARBA" id="ARBA00023242"/>
    </source>
</evidence>
<evidence type="ECO:0000313" key="6">
    <source>
        <dbReference type="Proteomes" id="UP001583172"/>
    </source>
</evidence>
<comment type="caution">
    <text evidence="5">The sequence shown here is derived from an EMBL/GenBank/DDBJ whole genome shotgun (WGS) entry which is preliminary data.</text>
</comment>
<feature type="domain" description="HhH-GPD" evidence="4">
    <location>
        <begin position="329"/>
        <end position="398"/>
    </location>
</feature>
<name>A0ABR3VI09_HUMIN</name>
<feature type="region of interest" description="Disordered" evidence="3">
    <location>
        <begin position="123"/>
        <end position="155"/>
    </location>
</feature>
<dbReference type="InterPro" id="IPR011257">
    <property type="entry name" value="DNA_glycosylase"/>
</dbReference>
<feature type="compositionally biased region" description="Pro residues" evidence="3">
    <location>
        <begin position="233"/>
        <end position="244"/>
    </location>
</feature>
<dbReference type="InterPro" id="IPR003265">
    <property type="entry name" value="HhH-GPD_domain"/>
</dbReference>
<evidence type="ECO:0000313" key="5">
    <source>
        <dbReference type="EMBL" id="KAL1841499.1"/>
    </source>
</evidence>
<proteinExistence type="predicted"/>
<accession>A0ABR3VI09</accession>
<gene>
    <name evidence="5" type="ORF">VTJ49DRAFT_6990</name>
</gene>
<dbReference type="SUPFAM" id="SSF48150">
    <property type="entry name" value="DNA-glycosylase"/>
    <property type="match status" value="1"/>
</dbReference>
<dbReference type="Gene3D" id="1.10.340.30">
    <property type="entry name" value="Hypothetical protein, domain 2"/>
    <property type="match status" value="1"/>
</dbReference>
<keyword evidence="2" id="KW-0539">Nucleus</keyword>
<dbReference type="PANTHER" id="PTHR15074:SF0">
    <property type="entry name" value="METHYL-CPG-BINDING DOMAIN PROTEIN 4-LIKE PROTEIN"/>
    <property type="match status" value="1"/>
</dbReference>
<feature type="region of interest" description="Disordered" evidence="3">
    <location>
        <begin position="224"/>
        <end position="297"/>
    </location>
</feature>